<proteinExistence type="predicted"/>
<feature type="region of interest" description="Disordered" evidence="1">
    <location>
        <begin position="1"/>
        <end position="27"/>
    </location>
</feature>
<reference evidence="3" key="1">
    <citation type="submission" date="2016-08" db="EMBL/GenBank/DDBJ databases">
        <authorList>
            <person name="Tokovenko B."/>
            <person name="Kalinowski J."/>
        </authorList>
    </citation>
    <scope>NUCLEOTIDE SEQUENCE [LARGE SCALE GENOMIC DNA]</scope>
    <source>
        <strain evidence="3">UTMC102</strain>
    </source>
</reference>
<keyword evidence="3" id="KW-1185">Reference proteome</keyword>
<evidence type="ECO:0000313" key="2">
    <source>
        <dbReference type="EMBL" id="OOC56372.1"/>
    </source>
</evidence>
<gene>
    <name evidence="2" type="ORF">NOSIN_23185</name>
</gene>
<dbReference type="OrthoDB" id="262508at2"/>
<sequence length="522" mass="56112">MGPERKGGLPVTGTRAPASPDPLAPADSWGRLVSAALVGTSRRSVPDTPDLPDLPGASADEGADALLCRAALAAVRRVAGYTPATGITPLTPDTEDERPEAGRAATDCLERIVEGREDLLPEWLELVAAGGRRAAHSSLPALLGQGVRHSRLRPAISAAIGTRGQWMARFEPSWSYVLAEPLPTDRFGERDWEHGTPGERRRALVALRAADPGRGRDLLTAAWPGLARAELRRGLLEALATGLGPGDEDLLGGALDDRSANVRGTALSLLTRMPGSAHAERLRGYVREHASQRGDGSLRVDSVHTRDAAVHRDLALAAPTGPEETKHQRHERVWALVTHAPLDVWPGLLGTDPSGVLAAAGGEAARSDGLFDAFVNAVTVQRDTEWARAVLGTLGLRAARDRGSFQLDKLLDLLPVQERCAHVCGVLDGAEASLVRWAQLLRATRGPWTRELSARVVGLLHTARPKHDPHGYQEVCGAAAEHMPPEHLADLHEQPPIDGSSADTYLRLRDTLRFRLDMHREF</sequence>
<dbReference type="EMBL" id="MCOK01000001">
    <property type="protein sequence ID" value="OOC56372.1"/>
    <property type="molecule type" value="Genomic_DNA"/>
</dbReference>
<organism evidence="2 3">
    <name type="scientific">Nocardiopsis sinuspersici</name>
    <dbReference type="NCBI Taxonomy" id="501010"/>
    <lineage>
        <taxon>Bacteria</taxon>
        <taxon>Bacillati</taxon>
        <taxon>Actinomycetota</taxon>
        <taxon>Actinomycetes</taxon>
        <taxon>Streptosporangiales</taxon>
        <taxon>Nocardiopsidaceae</taxon>
        <taxon>Nocardiopsis</taxon>
    </lineage>
</organism>
<evidence type="ECO:0000256" key="1">
    <source>
        <dbReference type="SAM" id="MobiDB-lite"/>
    </source>
</evidence>
<dbReference type="InterPro" id="IPR043746">
    <property type="entry name" value="DUF5691"/>
</dbReference>
<comment type="caution">
    <text evidence="2">The sequence shown here is derived from an EMBL/GenBank/DDBJ whole genome shotgun (WGS) entry which is preliminary data.</text>
</comment>
<dbReference type="AlphaFoldDB" id="A0A1V3C6W1"/>
<feature type="region of interest" description="Disordered" evidence="1">
    <location>
        <begin position="39"/>
        <end position="58"/>
    </location>
</feature>
<dbReference type="Pfam" id="PF18944">
    <property type="entry name" value="DUF5691"/>
    <property type="match status" value="1"/>
</dbReference>
<dbReference type="Proteomes" id="UP000189004">
    <property type="component" value="Unassembled WGS sequence"/>
</dbReference>
<evidence type="ECO:0000313" key="3">
    <source>
        <dbReference type="Proteomes" id="UP000189004"/>
    </source>
</evidence>
<accession>A0A1V3C6W1</accession>
<protein>
    <submittedName>
        <fullName evidence="2">Uncharacterized protein</fullName>
    </submittedName>
</protein>
<dbReference type="STRING" id="501010.NOSIN_23185"/>
<name>A0A1V3C6W1_9ACTN</name>